<evidence type="ECO:0000313" key="3">
    <source>
        <dbReference type="Proteomes" id="UP001596417"/>
    </source>
</evidence>
<comment type="caution">
    <text evidence="2">The sequence shown here is derived from an EMBL/GenBank/DDBJ whole genome shotgun (WGS) entry which is preliminary data.</text>
</comment>
<dbReference type="EMBL" id="JBHTAX010000001">
    <property type="protein sequence ID" value="MFC7189404.1"/>
    <property type="molecule type" value="Genomic_DNA"/>
</dbReference>
<keyword evidence="3" id="KW-1185">Reference proteome</keyword>
<keyword evidence="1" id="KW-0472">Membrane</keyword>
<feature type="transmembrane region" description="Helical" evidence="1">
    <location>
        <begin position="60"/>
        <end position="81"/>
    </location>
</feature>
<name>A0ABD5YJ64_9EURY</name>
<reference evidence="2 3" key="1">
    <citation type="journal article" date="2019" name="Int. J. Syst. Evol. Microbiol.">
        <title>The Global Catalogue of Microorganisms (GCM) 10K type strain sequencing project: providing services to taxonomists for standard genome sequencing and annotation.</title>
        <authorList>
            <consortium name="The Broad Institute Genomics Platform"/>
            <consortium name="The Broad Institute Genome Sequencing Center for Infectious Disease"/>
            <person name="Wu L."/>
            <person name="Ma J."/>
        </authorList>
    </citation>
    <scope>NUCLEOTIDE SEQUENCE [LARGE SCALE GENOMIC DNA]</scope>
    <source>
        <strain evidence="2 3">RDMS1</strain>
    </source>
</reference>
<dbReference type="AlphaFoldDB" id="A0ABD5YJ64"/>
<protein>
    <recommendedName>
        <fullName evidence="4">Tripartite tricarboxylate transporter TctB family protein</fullName>
    </recommendedName>
</protein>
<sequence>MIAAVLLCGMIGGLDRWGIPPLSADFFRAWIGFIGTGWLGFACAMHAVPSRDDANLAWEATVEQFPAIGTVLALPLVVIVYTLSRLDWIGIDYLYTAALFSGVFSLYHSVPLLQMTVQTLLQLLSGV</sequence>
<evidence type="ECO:0000313" key="2">
    <source>
        <dbReference type="EMBL" id="MFC7189404.1"/>
    </source>
</evidence>
<feature type="transmembrane region" description="Helical" evidence="1">
    <location>
        <begin position="26"/>
        <end position="48"/>
    </location>
</feature>
<gene>
    <name evidence="2" type="ORF">ACFQL7_05795</name>
</gene>
<proteinExistence type="predicted"/>
<evidence type="ECO:0008006" key="4">
    <source>
        <dbReference type="Google" id="ProtNLM"/>
    </source>
</evidence>
<keyword evidence="1" id="KW-0812">Transmembrane</keyword>
<dbReference type="Proteomes" id="UP001596417">
    <property type="component" value="Unassembled WGS sequence"/>
</dbReference>
<keyword evidence="1" id="KW-1133">Transmembrane helix</keyword>
<evidence type="ECO:0000256" key="1">
    <source>
        <dbReference type="SAM" id="Phobius"/>
    </source>
</evidence>
<accession>A0ABD5YJ64</accession>
<organism evidence="2 3">
    <name type="scientific">Halocatena marina</name>
    <dbReference type="NCBI Taxonomy" id="2934937"/>
    <lineage>
        <taxon>Archaea</taxon>
        <taxon>Methanobacteriati</taxon>
        <taxon>Methanobacteriota</taxon>
        <taxon>Stenosarchaea group</taxon>
        <taxon>Halobacteria</taxon>
        <taxon>Halobacteriales</taxon>
        <taxon>Natronomonadaceae</taxon>
        <taxon>Halocatena</taxon>
    </lineage>
</organism>
<feature type="transmembrane region" description="Helical" evidence="1">
    <location>
        <begin position="93"/>
        <end position="113"/>
    </location>
</feature>